<dbReference type="GO" id="GO:0008270">
    <property type="term" value="F:zinc ion binding"/>
    <property type="evidence" value="ECO:0007669"/>
    <property type="project" value="InterPro"/>
</dbReference>
<evidence type="ECO:0000259" key="7">
    <source>
        <dbReference type="PROSITE" id="PS50880"/>
    </source>
</evidence>
<evidence type="ECO:0000256" key="5">
    <source>
        <dbReference type="ARBA" id="ARBA00022705"/>
    </source>
</evidence>
<dbReference type="KEGG" id="bti:BTG_05655"/>
<evidence type="ECO:0000256" key="4">
    <source>
        <dbReference type="ARBA" id="ARBA00022695"/>
    </source>
</evidence>
<dbReference type="InterPro" id="IPR036977">
    <property type="entry name" value="DNA_primase_Znf_CHC2"/>
</dbReference>
<keyword evidence="1" id="KW-0240">DNA-directed RNA polymerase</keyword>
<dbReference type="AlphaFoldDB" id="A0A9W3J5M1"/>
<dbReference type="SMART" id="SM00493">
    <property type="entry name" value="TOPRIM"/>
    <property type="match status" value="1"/>
</dbReference>
<dbReference type="CDD" id="cd03364">
    <property type="entry name" value="TOPRIM_DnaG_primases"/>
    <property type="match status" value="1"/>
</dbReference>
<keyword evidence="4" id="KW-0548">Nucleotidyltransferase</keyword>
<keyword evidence="5" id="KW-0235">DNA replication</keyword>
<evidence type="ECO:0000313" key="9">
    <source>
        <dbReference type="Proteomes" id="UP000005259"/>
    </source>
</evidence>
<dbReference type="EMBL" id="CP003752">
    <property type="protein sequence ID" value="AFQ14623.1"/>
    <property type="molecule type" value="Genomic_DNA"/>
</dbReference>
<dbReference type="Gene3D" id="3.40.1360.10">
    <property type="match status" value="1"/>
</dbReference>
<name>A0A9W3J5M1_BACTU</name>
<evidence type="ECO:0000256" key="2">
    <source>
        <dbReference type="ARBA" id="ARBA00022515"/>
    </source>
</evidence>
<dbReference type="SUPFAM" id="SSF57783">
    <property type="entry name" value="Zinc beta-ribbon"/>
    <property type="match status" value="1"/>
</dbReference>
<keyword evidence="3" id="KW-0808">Transferase</keyword>
<dbReference type="SUPFAM" id="SSF56731">
    <property type="entry name" value="DNA primase core"/>
    <property type="match status" value="1"/>
</dbReference>
<keyword evidence="6" id="KW-0804">Transcription</keyword>
<evidence type="ECO:0000313" key="8">
    <source>
        <dbReference type="EMBL" id="AFQ14623.1"/>
    </source>
</evidence>
<dbReference type="Gene3D" id="3.90.580.10">
    <property type="entry name" value="Zinc finger, CHC2-type domain"/>
    <property type="match status" value="1"/>
</dbReference>
<dbReference type="PROSITE" id="PS50880">
    <property type="entry name" value="TOPRIM"/>
    <property type="match status" value="1"/>
</dbReference>
<protein>
    <submittedName>
        <fullName evidence="8">DNA primase</fullName>
    </submittedName>
</protein>
<accession>A0A9W3J5M1</accession>
<dbReference type="Proteomes" id="UP000005259">
    <property type="component" value="Chromosome"/>
</dbReference>
<dbReference type="GO" id="GO:0003677">
    <property type="term" value="F:DNA binding"/>
    <property type="evidence" value="ECO:0007669"/>
    <property type="project" value="InterPro"/>
</dbReference>
<evidence type="ECO:0000256" key="1">
    <source>
        <dbReference type="ARBA" id="ARBA00022478"/>
    </source>
</evidence>
<dbReference type="InterPro" id="IPR006171">
    <property type="entry name" value="TOPRIM_dom"/>
</dbReference>
<proteinExistence type="predicted"/>
<evidence type="ECO:0000256" key="3">
    <source>
        <dbReference type="ARBA" id="ARBA00022679"/>
    </source>
</evidence>
<dbReference type="Pfam" id="PF13155">
    <property type="entry name" value="Toprim_2"/>
    <property type="match status" value="1"/>
</dbReference>
<feature type="domain" description="Toprim" evidence="7">
    <location>
        <begin position="204"/>
        <end position="285"/>
    </location>
</feature>
<reference evidence="8 9" key="1">
    <citation type="submission" date="2012-08" db="EMBL/GenBank/DDBJ databases">
        <authorList>
            <person name="Doggett N."/>
            <person name="Teshima H."/>
            <person name="Bruce D."/>
            <person name="Detter J.C."/>
            <person name="Johnson S.L."/>
            <person name="Han C."/>
        </authorList>
    </citation>
    <scope>NUCLEOTIDE SEQUENCE [LARGE SCALE GENOMIC DNA]</scope>
    <source>
        <strain evidence="8 9">HD-771</strain>
    </source>
</reference>
<sequence length="307" mass="35450">MTLVWVRDQKLDIDLTGELSSFTFEQERWTEDKLICASPFRYDRHPSFFVNLDNLPGKEIAGTWKDSGSGETGSFLKLLSHLRGEDPEETFYYLMEMYAPKAYSEAIDLTRFLEIKKEFKPLKCNLEAEYSYLLSRGISKETQDLLDVRGSGDKVAFLWKNPRGEIQAIKYRLTNSKVFYYEKNGQRLNTLLYGIDQVYKHKCRTIAITEAEIDALSWWEHGRGAVALGGSSISKRQVDLLKQCGVENIIISTDSDKTGQKLARIITKMLHPYFNLFKVRWAGKIKDVNDHIQEFSKTPSLIKISRF</sequence>
<keyword evidence="2" id="KW-0639">Primosome</keyword>
<evidence type="ECO:0000256" key="6">
    <source>
        <dbReference type="ARBA" id="ARBA00023163"/>
    </source>
</evidence>
<dbReference type="GO" id="GO:1990077">
    <property type="term" value="C:primosome complex"/>
    <property type="evidence" value="ECO:0007669"/>
    <property type="project" value="UniProtKB-KW"/>
</dbReference>
<dbReference type="GO" id="GO:0000428">
    <property type="term" value="C:DNA-directed RNA polymerase complex"/>
    <property type="evidence" value="ECO:0007669"/>
    <property type="project" value="UniProtKB-KW"/>
</dbReference>
<dbReference type="GO" id="GO:0006269">
    <property type="term" value="P:DNA replication, synthesis of primer"/>
    <property type="evidence" value="ECO:0007669"/>
    <property type="project" value="UniProtKB-KW"/>
</dbReference>
<gene>
    <name evidence="8" type="ORF">BTG_05655</name>
</gene>
<dbReference type="GO" id="GO:0016779">
    <property type="term" value="F:nucleotidyltransferase activity"/>
    <property type="evidence" value="ECO:0007669"/>
    <property type="project" value="UniProtKB-KW"/>
</dbReference>
<dbReference type="RefSeq" id="WP_000177111.1">
    <property type="nucleotide sequence ID" value="NC_018500.1"/>
</dbReference>
<organism evidence="8 9">
    <name type="scientific">Bacillus thuringiensis HD-771</name>
    <dbReference type="NCBI Taxonomy" id="1218175"/>
    <lineage>
        <taxon>Bacteria</taxon>
        <taxon>Bacillati</taxon>
        <taxon>Bacillota</taxon>
        <taxon>Bacilli</taxon>
        <taxon>Bacillales</taxon>
        <taxon>Bacillaceae</taxon>
        <taxon>Bacillus</taxon>
        <taxon>Bacillus cereus group</taxon>
    </lineage>
</organism>
<dbReference type="InterPro" id="IPR034151">
    <property type="entry name" value="TOPRIM_DnaG_bac"/>
</dbReference>